<gene>
    <name evidence="5" type="ORF">CSAL01_01174</name>
</gene>
<keyword evidence="2" id="KW-0274">FAD</keyword>
<dbReference type="EMBL" id="JFFI01002342">
    <property type="protein sequence ID" value="KXH36804.1"/>
    <property type="molecule type" value="Genomic_DNA"/>
</dbReference>
<evidence type="ECO:0000313" key="6">
    <source>
        <dbReference type="Proteomes" id="UP000070121"/>
    </source>
</evidence>
<dbReference type="SUPFAM" id="SSF51905">
    <property type="entry name" value="FAD/NAD(P)-binding domain"/>
    <property type="match status" value="1"/>
</dbReference>
<dbReference type="OrthoDB" id="2690153at2759"/>
<dbReference type="Proteomes" id="UP000070121">
    <property type="component" value="Unassembled WGS sequence"/>
</dbReference>
<evidence type="ECO:0000256" key="2">
    <source>
        <dbReference type="ARBA" id="ARBA00022827"/>
    </source>
</evidence>
<dbReference type="Pfam" id="PF01494">
    <property type="entry name" value="FAD_binding_3"/>
    <property type="match status" value="1"/>
</dbReference>
<dbReference type="InterPro" id="IPR002938">
    <property type="entry name" value="FAD-bd"/>
</dbReference>
<keyword evidence="1" id="KW-0285">Flavoprotein</keyword>
<accession>A0A135SLK1</accession>
<dbReference type="PANTHER" id="PTHR43004:SF21">
    <property type="entry name" value="FAD-BINDING DOMAIN-CONTAINING PROTEIN-RELATED"/>
    <property type="match status" value="1"/>
</dbReference>
<evidence type="ECO:0000259" key="4">
    <source>
        <dbReference type="Pfam" id="PF01494"/>
    </source>
</evidence>
<dbReference type="GO" id="GO:0016709">
    <property type="term" value="F:oxidoreductase activity, acting on paired donors, with incorporation or reduction of molecular oxygen, NAD(P)H as one donor, and incorporation of one atom of oxygen"/>
    <property type="evidence" value="ECO:0007669"/>
    <property type="project" value="UniProtKB-ARBA"/>
</dbReference>
<comment type="caution">
    <text evidence="5">The sequence shown here is derived from an EMBL/GenBank/DDBJ whole genome shotgun (WGS) entry which is preliminary data.</text>
</comment>
<dbReference type="InterPro" id="IPR036188">
    <property type="entry name" value="FAD/NAD-bd_sf"/>
</dbReference>
<feature type="domain" description="FAD-binding" evidence="4">
    <location>
        <begin position="11"/>
        <end position="81"/>
    </location>
</feature>
<dbReference type="STRING" id="1209931.A0A135SLK1"/>
<dbReference type="InterPro" id="IPR050641">
    <property type="entry name" value="RIFMO-like"/>
</dbReference>
<evidence type="ECO:0000313" key="5">
    <source>
        <dbReference type="EMBL" id="KXH36804.1"/>
    </source>
</evidence>
<dbReference type="PANTHER" id="PTHR43004">
    <property type="entry name" value="TRK SYSTEM POTASSIUM UPTAKE PROTEIN"/>
    <property type="match status" value="1"/>
</dbReference>
<evidence type="ECO:0000256" key="3">
    <source>
        <dbReference type="ARBA" id="ARBA00023002"/>
    </source>
</evidence>
<protein>
    <submittedName>
        <fullName evidence="5">FAD binding domain-containing protein</fullName>
    </submittedName>
</protein>
<keyword evidence="3" id="KW-0560">Oxidoreductase</keyword>
<reference evidence="5 6" key="1">
    <citation type="submission" date="2014-02" db="EMBL/GenBank/DDBJ databases">
        <title>The genome sequence of Colletotrichum salicis CBS 607.94.</title>
        <authorList>
            <person name="Baroncelli R."/>
            <person name="Thon M.R."/>
        </authorList>
    </citation>
    <scope>NUCLEOTIDE SEQUENCE [LARGE SCALE GENOMIC DNA]</scope>
    <source>
        <strain evidence="5 6">CBS 607.94</strain>
    </source>
</reference>
<evidence type="ECO:0000256" key="1">
    <source>
        <dbReference type="ARBA" id="ARBA00022630"/>
    </source>
</evidence>
<proteinExistence type="predicted"/>
<keyword evidence="6" id="KW-1185">Reference proteome</keyword>
<name>A0A135SLK1_9PEZI</name>
<dbReference type="AlphaFoldDB" id="A0A135SLK1"/>
<dbReference type="Gene3D" id="3.50.50.60">
    <property type="entry name" value="FAD/NAD(P)-binding domain"/>
    <property type="match status" value="1"/>
</dbReference>
<dbReference type="GO" id="GO:0071949">
    <property type="term" value="F:FAD binding"/>
    <property type="evidence" value="ECO:0007669"/>
    <property type="project" value="InterPro"/>
</dbReference>
<sequence length="96" mass="10322">MGSKIATEHDAPVPVAGAGPAGLLLALQLAKNGIWSLLAERNLDSTKWPKMDITHCRSMELLSRLGIADDLRAQGVPQHYSFDVLFSTGLSERGAH</sequence>
<dbReference type="Gene3D" id="3.30.9.10">
    <property type="entry name" value="D-Amino Acid Oxidase, subunit A, domain 2"/>
    <property type="match status" value="1"/>
</dbReference>
<organism evidence="5 6">
    <name type="scientific">Colletotrichum salicis</name>
    <dbReference type="NCBI Taxonomy" id="1209931"/>
    <lineage>
        <taxon>Eukaryota</taxon>
        <taxon>Fungi</taxon>
        <taxon>Dikarya</taxon>
        <taxon>Ascomycota</taxon>
        <taxon>Pezizomycotina</taxon>
        <taxon>Sordariomycetes</taxon>
        <taxon>Hypocreomycetidae</taxon>
        <taxon>Glomerellales</taxon>
        <taxon>Glomerellaceae</taxon>
        <taxon>Colletotrichum</taxon>
        <taxon>Colletotrichum acutatum species complex</taxon>
    </lineage>
</organism>